<dbReference type="PANTHER" id="PTHR45953">
    <property type="entry name" value="IDURONATE 2-SULFATASE"/>
    <property type="match status" value="1"/>
</dbReference>
<evidence type="ECO:0000259" key="4">
    <source>
        <dbReference type="Pfam" id="PF00884"/>
    </source>
</evidence>
<dbReference type="SUPFAM" id="SSF53649">
    <property type="entry name" value="Alkaline phosphatase-like"/>
    <property type="match status" value="1"/>
</dbReference>
<evidence type="ECO:0000256" key="3">
    <source>
        <dbReference type="SAM" id="MobiDB-lite"/>
    </source>
</evidence>
<dbReference type="Gene3D" id="3.40.720.10">
    <property type="entry name" value="Alkaline Phosphatase, subunit A"/>
    <property type="match status" value="2"/>
</dbReference>
<gene>
    <name evidence="5" type="ORF">ACFOY1_04145</name>
</gene>
<evidence type="ECO:0000313" key="5">
    <source>
        <dbReference type="EMBL" id="MFC4200138.1"/>
    </source>
</evidence>
<feature type="compositionally biased region" description="Gly residues" evidence="3">
    <location>
        <begin position="403"/>
        <end position="416"/>
    </location>
</feature>
<keyword evidence="6" id="KW-1185">Reference proteome</keyword>
<sequence>MSRIRNILFIMADQLRADHLGCYGHPYIRTPNIDALAARGVRFDRAFVNSGVCGPSRMSYYTGRYPSTHGATWNRVPLSIGEVTMGEYLREQGRRLVLAGKTHIMPDHAGLQRLAIDGGSELGRLLHSGGFEEIDRYDGHHEPGEESGYPAYLRRNGYVSDDPWTDFVISARDERGQAVSGWHMCNARYPALVDEPHSETAYMTDQALAFMRKKGDEPWVLHLSYVKPHWPYIVPAPYHNMYGMDQCLPVVRNEAERRDAHPVVAAYRQQEESQSFAMDECVRTVRPAYQGLITQLDDHLGRLFEYMEDAGLMRDTLIVLTADHGDFLGDHWLGEKELFYETIQRVPFILVDPSPEADATRGRAEARMVESVDVLPTFLDALDLPRASHRLEGHSLLPLLRGEPGGQSGGSSGGAQGRSAELPSGTSGGASASDPARELPRDAMGESLGESGAWRDCVFSELDYSYRLARLLMHKTPQTARAWSVRTERWRYVYWMGEPEQLYDLQADPDQFQDLGREATHAAVRAELRARLFDWFTRLKRRTTVTDAAIEKGTNAHKKAGVFFGQW</sequence>
<feature type="domain" description="Sulfatase N-terminal" evidence="4">
    <location>
        <begin position="5"/>
        <end position="383"/>
    </location>
</feature>
<name>A0ABV8NW00_9BURK</name>
<dbReference type="Proteomes" id="UP001595848">
    <property type="component" value="Unassembled WGS sequence"/>
</dbReference>
<dbReference type="InterPro" id="IPR000917">
    <property type="entry name" value="Sulfatase_N"/>
</dbReference>
<keyword evidence="1" id="KW-0479">Metal-binding</keyword>
<dbReference type="PANTHER" id="PTHR45953:SF1">
    <property type="entry name" value="IDURONATE 2-SULFATASE"/>
    <property type="match status" value="1"/>
</dbReference>
<reference evidence="6" key="1">
    <citation type="journal article" date="2019" name="Int. J. Syst. Evol. Microbiol.">
        <title>The Global Catalogue of Microorganisms (GCM) 10K type strain sequencing project: providing services to taxonomists for standard genome sequencing and annotation.</title>
        <authorList>
            <consortium name="The Broad Institute Genomics Platform"/>
            <consortium name="The Broad Institute Genome Sequencing Center for Infectious Disease"/>
            <person name="Wu L."/>
            <person name="Ma J."/>
        </authorList>
    </citation>
    <scope>NUCLEOTIDE SEQUENCE [LARGE SCALE GENOMIC DNA]</scope>
    <source>
        <strain evidence="6">LMG 24813</strain>
    </source>
</reference>
<feature type="compositionally biased region" description="Basic and acidic residues" evidence="3">
    <location>
        <begin position="435"/>
        <end position="444"/>
    </location>
</feature>
<protein>
    <submittedName>
        <fullName evidence="5">Sulfatase-like hydrolase/transferase</fullName>
    </submittedName>
</protein>
<evidence type="ECO:0000256" key="1">
    <source>
        <dbReference type="ARBA" id="ARBA00022723"/>
    </source>
</evidence>
<dbReference type="Pfam" id="PF00884">
    <property type="entry name" value="Sulfatase"/>
    <property type="match status" value="1"/>
</dbReference>
<dbReference type="EMBL" id="JBHSBV010000001">
    <property type="protein sequence ID" value="MFC4200138.1"/>
    <property type="molecule type" value="Genomic_DNA"/>
</dbReference>
<dbReference type="RefSeq" id="WP_246600656.1">
    <property type="nucleotide sequence ID" value="NZ_JAHTBN010000005.1"/>
</dbReference>
<evidence type="ECO:0000313" key="6">
    <source>
        <dbReference type="Proteomes" id="UP001595848"/>
    </source>
</evidence>
<dbReference type="InterPro" id="IPR017850">
    <property type="entry name" value="Alkaline_phosphatase_core_sf"/>
</dbReference>
<comment type="caution">
    <text evidence="5">The sequence shown here is derived from an EMBL/GenBank/DDBJ whole genome shotgun (WGS) entry which is preliminary data.</text>
</comment>
<feature type="region of interest" description="Disordered" evidence="3">
    <location>
        <begin position="397"/>
        <end position="448"/>
    </location>
</feature>
<evidence type="ECO:0000256" key="2">
    <source>
        <dbReference type="ARBA" id="ARBA00022801"/>
    </source>
</evidence>
<accession>A0ABV8NW00</accession>
<keyword evidence="2" id="KW-0378">Hydrolase</keyword>
<organism evidence="5 6">
    <name type="scientific">Candidimonas humi</name>
    <dbReference type="NCBI Taxonomy" id="683355"/>
    <lineage>
        <taxon>Bacteria</taxon>
        <taxon>Pseudomonadati</taxon>
        <taxon>Pseudomonadota</taxon>
        <taxon>Betaproteobacteria</taxon>
        <taxon>Burkholderiales</taxon>
        <taxon>Alcaligenaceae</taxon>
        <taxon>Candidimonas</taxon>
    </lineage>
</organism>
<proteinExistence type="predicted"/>